<feature type="compositionally biased region" description="Acidic residues" evidence="1">
    <location>
        <begin position="1"/>
        <end position="11"/>
    </location>
</feature>
<reference evidence="3" key="1">
    <citation type="submission" date="2020-11" db="EMBL/GenBank/DDBJ databases">
        <authorList>
            <consortium name="DOE Joint Genome Institute"/>
            <person name="Ahrendt S."/>
            <person name="Riley R."/>
            <person name="Andreopoulos W."/>
            <person name="LaButti K."/>
            <person name="Pangilinan J."/>
            <person name="Ruiz-duenas F.J."/>
            <person name="Barrasa J.M."/>
            <person name="Sanchez-Garcia M."/>
            <person name="Camarero S."/>
            <person name="Miyauchi S."/>
            <person name="Serrano A."/>
            <person name="Linde D."/>
            <person name="Babiker R."/>
            <person name="Drula E."/>
            <person name="Ayuso-Fernandez I."/>
            <person name="Pacheco R."/>
            <person name="Padilla G."/>
            <person name="Ferreira P."/>
            <person name="Barriuso J."/>
            <person name="Kellner H."/>
            <person name="Castanera R."/>
            <person name="Alfaro M."/>
            <person name="Ramirez L."/>
            <person name="Pisabarro A.G."/>
            <person name="Kuo A."/>
            <person name="Tritt A."/>
            <person name="Lipzen A."/>
            <person name="He G."/>
            <person name="Yan M."/>
            <person name="Ng V."/>
            <person name="Cullen D."/>
            <person name="Martin F."/>
            <person name="Rosso M.-N."/>
            <person name="Henrissat B."/>
            <person name="Hibbett D."/>
            <person name="Martinez A.T."/>
            <person name="Grigoriev I.V."/>
        </authorList>
    </citation>
    <scope>NUCLEOTIDE SEQUENCE</scope>
    <source>
        <strain evidence="3">AH 44721</strain>
    </source>
</reference>
<comment type="caution">
    <text evidence="3">The sequence shown here is derived from an EMBL/GenBank/DDBJ whole genome shotgun (WGS) entry which is preliminary data.</text>
</comment>
<dbReference type="Pfam" id="PF20149">
    <property type="entry name" value="DUF6532"/>
    <property type="match status" value="1"/>
</dbReference>
<protein>
    <recommendedName>
        <fullName evidence="2">DUF6532 domain-containing protein</fullName>
    </recommendedName>
</protein>
<dbReference type="InterPro" id="IPR045341">
    <property type="entry name" value="DUF6532"/>
</dbReference>
<dbReference type="OrthoDB" id="2790754at2759"/>
<feature type="compositionally biased region" description="Low complexity" evidence="1">
    <location>
        <begin position="390"/>
        <end position="401"/>
    </location>
</feature>
<dbReference type="Proteomes" id="UP000724874">
    <property type="component" value="Unassembled WGS sequence"/>
</dbReference>
<evidence type="ECO:0000259" key="2">
    <source>
        <dbReference type="Pfam" id="PF20149"/>
    </source>
</evidence>
<feature type="region of interest" description="Disordered" evidence="1">
    <location>
        <begin position="379"/>
        <end position="401"/>
    </location>
</feature>
<feature type="compositionally biased region" description="Polar residues" evidence="1">
    <location>
        <begin position="123"/>
        <end position="133"/>
    </location>
</feature>
<dbReference type="EMBL" id="JADNYJ010000236">
    <property type="protein sequence ID" value="KAF8873454.1"/>
    <property type="molecule type" value="Genomic_DNA"/>
</dbReference>
<sequence length="401" mass="44169">MEQEGDDDDADTSGPPAKRMRTQTITLDPEELEMAGGLCPIHSSMTNRNDADDDETGSQDGGADDLQSDQGDADVDVEYDFEDGDMANTGFEDNGMMFEADDSRSTTPFSRRSRSSTPASHSGATKSSNSSKVTEGDFTPKTHHLAISSKSHVRMTSIYNPHGPFLPHSRVARIDFAWNTVKEASKISNDPSFKDALSRASKDYNMKKKLITFTMYGRSQLLSNIISKARERVRGFFGLNGIQDKKRTYNKKKPFGSDLILEVVESQWFSSSSRSNADVETTTKIAEDREVPLSMVLLAITVEPSINIGYSYAHHLGNWKMLIKNAPSFAKFFMNDLCDRLLSSRSDFFDDADQGKDLASLDFAALNQLGEDWEAKEAELAKAGDETPAEEAAAPADVTAD</sequence>
<feature type="region of interest" description="Disordered" evidence="1">
    <location>
        <begin position="1"/>
        <end position="138"/>
    </location>
</feature>
<dbReference type="AlphaFoldDB" id="A0A9P5TF93"/>
<organism evidence="3 4">
    <name type="scientific">Gymnopilus junonius</name>
    <name type="common">Spectacular rustgill mushroom</name>
    <name type="synonym">Gymnopilus spectabilis subsp. junonius</name>
    <dbReference type="NCBI Taxonomy" id="109634"/>
    <lineage>
        <taxon>Eukaryota</taxon>
        <taxon>Fungi</taxon>
        <taxon>Dikarya</taxon>
        <taxon>Basidiomycota</taxon>
        <taxon>Agaricomycotina</taxon>
        <taxon>Agaricomycetes</taxon>
        <taxon>Agaricomycetidae</taxon>
        <taxon>Agaricales</taxon>
        <taxon>Agaricineae</taxon>
        <taxon>Hymenogastraceae</taxon>
        <taxon>Gymnopilus</taxon>
    </lineage>
</organism>
<accession>A0A9P5TF93</accession>
<evidence type="ECO:0000313" key="3">
    <source>
        <dbReference type="EMBL" id="KAF8873454.1"/>
    </source>
</evidence>
<feature type="compositionally biased region" description="Low complexity" evidence="1">
    <location>
        <begin position="105"/>
        <end position="122"/>
    </location>
</feature>
<evidence type="ECO:0000256" key="1">
    <source>
        <dbReference type="SAM" id="MobiDB-lite"/>
    </source>
</evidence>
<evidence type="ECO:0000313" key="4">
    <source>
        <dbReference type="Proteomes" id="UP000724874"/>
    </source>
</evidence>
<keyword evidence="4" id="KW-1185">Reference proteome</keyword>
<proteinExistence type="predicted"/>
<feature type="compositionally biased region" description="Acidic residues" evidence="1">
    <location>
        <begin position="51"/>
        <end position="85"/>
    </location>
</feature>
<gene>
    <name evidence="3" type="ORF">CPB84DRAFT_1854013</name>
</gene>
<name>A0A9P5TF93_GYMJU</name>
<feature type="domain" description="DUF6532" evidence="2">
    <location>
        <begin position="193"/>
        <end position="302"/>
    </location>
</feature>